<dbReference type="InterPro" id="IPR014488">
    <property type="entry name" value="UCP017371"/>
</dbReference>
<dbReference type="Pfam" id="PF10604">
    <property type="entry name" value="Polyketide_cyc2"/>
    <property type="match status" value="1"/>
</dbReference>
<dbReference type="RefSeq" id="WP_070009828.1">
    <property type="nucleotide sequence ID" value="NZ_LJGS01000037.1"/>
</dbReference>
<dbReference type="Proteomes" id="UP000176087">
    <property type="component" value="Unassembled WGS sequence"/>
</dbReference>
<dbReference type="PIRSF" id="PIRSF017371">
    <property type="entry name" value="UCP017371"/>
    <property type="match status" value="1"/>
</dbReference>
<comment type="caution">
    <text evidence="1">The sequence shown here is derived from an EMBL/GenBank/DDBJ whole genome shotgun (WGS) entry which is preliminary data.</text>
</comment>
<keyword evidence="2" id="KW-1185">Reference proteome</keyword>
<dbReference type="SUPFAM" id="SSF55961">
    <property type="entry name" value="Bet v1-like"/>
    <property type="match status" value="1"/>
</dbReference>
<reference evidence="1 2" key="1">
    <citation type="journal article" date="2016" name="Front. Microbiol.">
        <title>Comparative Genomics Analysis of Streptomyces Species Reveals Their Adaptation to the Marine Environment and Their Diversity at the Genomic Level.</title>
        <authorList>
            <person name="Tian X."/>
            <person name="Zhang Z."/>
            <person name="Yang T."/>
            <person name="Chen M."/>
            <person name="Li J."/>
            <person name="Chen F."/>
            <person name="Yang J."/>
            <person name="Li W."/>
            <person name="Zhang B."/>
            <person name="Zhang Z."/>
            <person name="Wu J."/>
            <person name="Zhang C."/>
            <person name="Long L."/>
            <person name="Xiao J."/>
        </authorList>
    </citation>
    <scope>NUCLEOTIDE SEQUENCE [LARGE SCALE GENOMIC DNA]</scope>
    <source>
        <strain evidence="1 2">SCSIO 10390</strain>
    </source>
</reference>
<sequence length="147" mass="15835">MAQVVSTARREIAVTQDALFGAVADYAGTRPRLLPGLTAYEVREGGRGAGTVVRWTLESNGKRVRDCLLDVSEPSKGELVEKDRGSSMVTTWRVTPGSGDGAALVSVRTTWQSAGGVNGLFERFFSSKGLERIYGVMLARLAAELER</sequence>
<dbReference type="EMBL" id="LJGT01000037">
    <property type="protein sequence ID" value="OEU91998.1"/>
    <property type="molecule type" value="Genomic_DNA"/>
</dbReference>
<name>A0A1E7JSY2_9ACTN</name>
<gene>
    <name evidence="1" type="ORF">AN215_06025</name>
</gene>
<dbReference type="PATRIC" id="fig|933944.5.peg.5263"/>
<dbReference type="InterPro" id="IPR023393">
    <property type="entry name" value="START-like_dom_sf"/>
</dbReference>
<proteinExistence type="predicted"/>
<organism evidence="1 2">
    <name type="scientific">Streptomyces abyssalis</name>
    <dbReference type="NCBI Taxonomy" id="933944"/>
    <lineage>
        <taxon>Bacteria</taxon>
        <taxon>Bacillati</taxon>
        <taxon>Actinomycetota</taxon>
        <taxon>Actinomycetes</taxon>
        <taxon>Kitasatosporales</taxon>
        <taxon>Streptomycetaceae</taxon>
        <taxon>Streptomyces</taxon>
    </lineage>
</organism>
<dbReference type="AlphaFoldDB" id="A0A1E7JSY2"/>
<dbReference type="STRING" id="933944.AN215_06025"/>
<evidence type="ECO:0000313" key="2">
    <source>
        <dbReference type="Proteomes" id="UP000176087"/>
    </source>
</evidence>
<evidence type="ECO:0000313" key="1">
    <source>
        <dbReference type="EMBL" id="OEU91998.1"/>
    </source>
</evidence>
<dbReference type="OrthoDB" id="288089at2"/>
<dbReference type="Gene3D" id="3.30.530.20">
    <property type="match status" value="1"/>
</dbReference>
<dbReference type="InterPro" id="IPR019587">
    <property type="entry name" value="Polyketide_cyclase/dehydratase"/>
</dbReference>
<protein>
    <submittedName>
        <fullName evidence="1">Polyketide cyclase</fullName>
    </submittedName>
</protein>
<accession>A0A1E7JSY2</accession>